<organism evidence="2 3">
    <name type="scientific">Macrococcoides canis</name>
    <dbReference type="NCBI Taxonomy" id="1855823"/>
    <lineage>
        <taxon>Bacteria</taxon>
        <taxon>Bacillati</taxon>
        <taxon>Bacillota</taxon>
        <taxon>Bacilli</taxon>
        <taxon>Bacillales</taxon>
        <taxon>Staphylococcaceae</taxon>
        <taxon>Macrococcoides</taxon>
    </lineage>
</organism>
<evidence type="ECO:0000256" key="1">
    <source>
        <dbReference type="SAM" id="MobiDB-lite"/>
    </source>
</evidence>
<accession>A0A4R6C874</accession>
<dbReference type="PANTHER" id="PTHR35792:SF1">
    <property type="entry name" value="SLL0268 PROTEIN"/>
    <property type="match status" value="1"/>
</dbReference>
<protein>
    <submittedName>
        <fullName evidence="2">YtxH domain-containing protein</fullName>
    </submittedName>
</protein>
<proteinExistence type="predicted"/>
<dbReference type="AlphaFoldDB" id="A0A4R6C874"/>
<evidence type="ECO:0000313" key="2">
    <source>
        <dbReference type="EMBL" id="TDM18609.1"/>
    </source>
</evidence>
<sequence>MYIMYILFLGGNKMETYNRDLHTHTVKEYEVKKDTTARDFSLGLAAGLAVGSFIGLLAAPKSGKALQEDLGEKVETIKSKSVETYNNQIKNAESLKEKAAAFKTDLTKENQSDLELQKKAIKAEVNDDTLKQPDAVVDKELTPNKDEALLENKNTKDIADNLSPKNK</sequence>
<comment type="caution">
    <text evidence="2">The sequence shown here is derived from an EMBL/GenBank/DDBJ whole genome shotgun (WGS) entry which is preliminary data.</text>
</comment>
<feature type="region of interest" description="Disordered" evidence="1">
    <location>
        <begin position="134"/>
        <end position="167"/>
    </location>
</feature>
<dbReference type="InterPro" id="IPR024623">
    <property type="entry name" value="YtxH"/>
</dbReference>
<name>A0A4R6C874_9STAP</name>
<dbReference type="Pfam" id="PF12732">
    <property type="entry name" value="YtxH"/>
    <property type="match status" value="1"/>
</dbReference>
<feature type="compositionally biased region" description="Basic and acidic residues" evidence="1">
    <location>
        <begin position="134"/>
        <end position="159"/>
    </location>
</feature>
<evidence type="ECO:0000313" key="3">
    <source>
        <dbReference type="Proteomes" id="UP000294865"/>
    </source>
</evidence>
<dbReference type="EMBL" id="SDQG01000001">
    <property type="protein sequence ID" value="TDM18609.1"/>
    <property type="molecule type" value="Genomic_DNA"/>
</dbReference>
<dbReference type="InterPro" id="IPR052928">
    <property type="entry name" value="Desiccation-related_membrane"/>
</dbReference>
<gene>
    <name evidence="2" type="ORF">ETI04_03715</name>
</gene>
<dbReference type="PANTHER" id="PTHR35792">
    <property type="entry name" value="GENERAL STRESS PROTEIN"/>
    <property type="match status" value="1"/>
</dbReference>
<dbReference type="Proteomes" id="UP000294865">
    <property type="component" value="Unassembled WGS sequence"/>
</dbReference>
<reference evidence="2 3" key="1">
    <citation type="submission" date="2019-01" db="EMBL/GenBank/DDBJ databases">
        <title>Draft genome sequences of Macrococcus caseolyticus, Macrococcus canis, Macrococcus bohemicus and Macrococcus goetzii.</title>
        <authorList>
            <person name="Mazhar S."/>
            <person name="Altermann E."/>
            <person name="Hill C."/>
            <person name="Mcauliffe O."/>
        </authorList>
    </citation>
    <scope>NUCLEOTIDE SEQUENCE [LARGE SCALE GENOMIC DNA]</scope>
    <source>
        <strain evidence="2 3">DPC7162</strain>
    </source>
</reference>